<feature type="compositionally biased region" description="Low complexity" evidence="1">
    <location>
        <begin position="10"/>
        <end position="30"/>
    </location>
</feature>
<evidence type="ECO:0008006" key="4">
    <source>
        <dbReference type="Google" id="ProtNLM"/>
    </source>
</evidence>
<protein>
    <recommendedName>
        <fullName evidence="4">No apical meristem-associated C-terminal domain-containing protein</fullName>
    </recommendedName>
</protein>
<feature type="region of interest" description="Disordered" evidence="1">
    <location>
        <begin position="200"/>
        <end position="243"/>
    </location>
</feature>
<dbReference type="AlphaFoldDB" id="A0A2N5UPB8"/>
<evidence type="ECO:0000313" key="2">
    <source>
        <dbReference type="EMBL" id="PLW39610.1"/>
    </source>
</evidence>
<proteinExistence type="predicted"/>
<feature type="compositionally biased region" description="Polar residues" evidence="1">
    <location>
        <begin position="209"/>
        <end position="226"/>
    </location>
</feature>
<comment type="caution">
    <text evidence="2">The sequence shown here is derived from an EMBL/GenBank/DDBJ whole genome shotgun (WGS) entry which is preliminary data.</text>
</comment>
<dbReference type="Proteomes" id="UP000235392">
    <property type="component" value="Unassembled WGS sequence"/>
</dbReference>
<feature type="region of interest" description="Disordered" evidence="1">
    <location>
        <begin position="1"/>
        <end position="42"/>
    </location>
</feature>
<name>A0A2N5UPB8_9BASI</name>
<evidence type="ECO:0000256" key="1">
    <source>
        <dbReference type="SAM" id="MobiDB-lite"/>
    </source>
</evidence>
<dbReference type="EMBL" id="PGCI01000113">
    <property type="protein sequence ID" value="PLW39610.1"/>
    <property type="molecule type" value="Genomic_DNA"/>
</dbReference>
<dbReference type="PANTHER" id="PTHR45023:SF4">
    <property type="entry name" value="GLYCINE-RICH PROTEIN-RELATED"/>
    <property type="match status" value="1"/>
</dbReference>
<dbReference type="PANTHER" id="PTHR45023">
    <property type="match status" value="1"/>
</dbReference>
<accession>A0A2N5UPB8</accession>
<organism evidence="2 3">
    <name type="scientific">Puccinia coronata f. sp. avenae</name>
    <dbReference type="NCBI Taxonomy" id="200324"/>
    <lineage>
        <taxon>Eukaryota</taxon>
        <taxon>Fungi</taxon>
        <taxon>Dikarya</taxon>
        <taxon>Basidiomycota</taxon>
        <taxon>Pucciniomycotina</taxon>
        <taxon>Pucciniomycetes</taxon>
        <taxon>Pucciniales</taxon>
        <taxon>Pucciniaceae</taxon>
        <taxon>Puccinia</taxon>
    </lineage>
</organism>
<reference evidence="2 3" key="1">
    <citation type="submission" date="2017-11" db="EMBL/GenBank/DDBJ databases">
        <title>De novo assembly and phasing of dikaryotic genomes from two isolates of Puccinia coronata f. sp. avenae, the causal agent of oat crown rust.</title>
        <authorList>
            <person name="Miller M.E."/>
            <person name="Zhang Y."/>
            <person name="Omidvar V."/>
            <person name="Sperschneider J."/>
            <person name="Schwessinger B."/>
            <person name="Raley C."/>
            <person name="Palmer J.M."/>
            <person name="Garnica D."/>
            <person name="Upadhyaya N."/>
            <person name="Rathjen J."/>
            <person name="Taylor J.M."/>
            <person name="Park R.F."/>
            <person name="Dodds P.N."/>
            <person name="Hirsch C.D."/>
            <person name="Kianian S.F."/>
            <person name="Figueroa M."/>
        </authorList>
    </citation>
    <scope>NUCLEOTIDE SEQUENCE [LARGE SCALE GENOMIC DNA]</scope>
    <source>
        <strain evidence="2">12SD80</strain>
    </source>
</reference>
<sequence>MGQTHEQEPSKTITSTSTTTSTSTSTSSTSSKKKRSPNWLPQEEEQLARSWLKASLLPEFIANQTSEAFFRLVQLDFNQNSKLHYRDHDQIRIRWAALNTSTLKFSAIYHQIEKSSPENTTHDDWMDTARKIYSEQSRGHTFKDEQAWRILRNAPKWKQDNNNSNHHTKRLHFVPAAKDLSVHHQSPQPVTTCIPINHQHSHLKEKLTSPEQPLKQQPSLPKSSITPKRDHSPHSSSESSLLNQSIQLDHISKRARLDQDLERLIHQTPGASSTQTIPVIPTQQPEESNTNTYHGSIQNNANGLTSVVQVHDRDALVKQNLLLEAELKRSQIELNHMNLLMQSEADCPDHDTLRILRLMKDRLKKRLLPAP</sequence>
<gene>
    <name evidence="2" type="ORF">PCASD_08794</name>
</gene>
<evidence type="ECO:0000313" key="3">
    <source>
        <dbReference type="Proteomes" id="UP000235392"/>
    </source>
</evidence>